<dbReference type="EMBL" id="KQ483415">
    <property type="protein sequence ID" value="KYP53207.1"/>
    <property type="molecule type" value="Genomic_DNA"/>
</dbReference>
<dbReference type="Gramene" id="C.cajan_24159.t">
    <property type="protein sequence ID" value="C.cajan_24159.t.cds1"/>
    <property type="gene ID" value="C.cajan_24159"/>
</dbReference>
<dbReference type="PANTHER" id="PTHR37984:SF5">
    <property type="entry name" value="PROTEIN NYNRIN-LIKE"/>
    <property type="match status" value="1"/>
</dbReference>
<dbReference type="InterPro" id="IPR041577">
    <property type="entry name" value="RT_RNaseH_2"/>
</dbReference>
<organism evidence="4 5">
    <name type="scientific">Cajanus cajan</name>
    <name type="common">Pigeon pea</name>
    <name type="synonym">Cajanus indicus</name>
    <dbReference type="NCBI Taxonomy" id="3821"/>
    <lineage>
        <taxon>Eukaryota</taxon>
        <taxon>Viridiplantae</taxon>
        <taxon>Streptophyta</taxon>
        <taxon>Embryophyta</taxon>
        <taxon>Tracheophyta</taxon>
        <taxon>Spermatophyta</taxon>
        <taxon>Magnoliopsida</taxon>
        <taxon>eudicotyledons</taxon>
        <taxon>Gunneridae</taxon>
        <taxon>Pentapetalae</taxon>
        <taxon>rosids</taxon>
        <taxon>fabids</taxon>
        <taxon>Fabales</taxon>
        <taxon>Fabaceae</taxon>
        <taxon>Papilionoideae</taxon>
        <taxon>50 kb inversion clade</taxon>
        <taxon>NPAAA clade</taxon>
        <taxon>indigoferoid/millettioid clade</taxon>
        <taxon>Phaseoleae</taxon>
        <taxon>Cajanus</taxon>
    </lineage>
</organism>
<dbReference type="InterPro" id="IPR050951">
    <property type="entry name" value="Retrovirus_Pol_polyprotein"/>
</dbReference>
<keyword evidence="5" id="KW-1185">Reference proteome</keyword>
<feature type="domain" description="Reverse transcriptase/retrotransposon-derived protein RNase H-like" evidence="3">
    <location>
        <begin position="167"/>
        <end position="265"/>
    </location>
</feature>
<dbReference type="Proteomes" id="UP000075243">
    <property type="component" value="Unassembled WGS sequence"/>
</dbReference>
<dbReference type="InterPro" id="IPR043502">
    <property type="entry name" value="DNA/RNA_pol_sf"/>
</dbReference>
<evidence type="ECO:0000259" key="3">
    <source>
        <dbReference type="Pfam" id="PF17919"/>
    </source>
</evidence>
<dbReference type="SUPFAM" id="SSF56672">
    <property type="entry name" value="DNA/RNA polymerases"/>
    <property type="match status" value="1"/>
</dbReference>
<evidence type="ECO:0000313" key="4">
    <source>
        <dbReference type="EMBL" id="KYP53207.1"/>
    </source>
</evidence>
<evidence type="ECO:0000256" key="1">
    <source>
        <dbReference type="ARBA" id="ARBA00023268"/>
    </source>
</evidence>
<keyword evidence="1" id="KW-0511">Multifunctional enzyme</keyword>
<dbReference type="Gene3D" id="3.30.70.270">
    <property type="match status" value="2"/>
</dbReference>
<dbReference type="PANTHER" id="PTHR37984">
    <property type="entry name" value="PROTEIN CBG26694"/>
    <property type="match status" value="1"/>
</dbReference>
<dbReference type="InterPro" id="IPR043128">
    <property type="entry name" value="Rev_trsase/Diguanyl_cyclase"/>
</dbReference>
<sequence>MHPQDEDKTAFITEMTNYCYRVMPFGLKNVGATYQRLMNKIFCEQIGQSMEVHVDDMVVKSSDISTHFGDLTDVFQACLRHQMRLNPEKCVFGVSGGKFLGFMLSSRGIKANPDKCQAILGMKSPDNLKEVQKLASRLTSLSRFLPCLAEIAKPILILLKKTERFRWIEECEESFWQFKERLSAPSILSKPVGSLDMIVYLVVSNNSIIAVMIQENQSNQQPIYFISRTLQEAERRYQLLEKVALGLIYTARRLRQYFQSHKVVV</sequence>
<evidence type="ECO:0000259" key="2">
    <source>
        <dbReference type="Pfam" id="PF00078"/>
    </source>
</evidence>
<feature type="domain" description="Reverse transcriptase" evidence="2">
    <location>
        <begin position="2"/>
        <end position="103"/>
    </location>
</feature>
<dbReference type="Pfam" id="PF17919">
    <property type="entry name" value="RT_RNaseH_2"/>
    <property type="match status" value="1"/>
</dbReference>
<dbReference type="Pfam" id="PF00078">
    <property type="entry name" value="RVT_1"/>
    <property type="match status" value="1"/>
</dbReference>
<accession>A0A151SEI2</accession>
<name>A0A151SEI2_CAJCA</name>
<reference evidence="4" key="1">
    <citation type="journal article" date="2012" name="Nat. Biotechnol.">
        <title>Draft genome sequence of pigeonpea (Cajanus cajan), an orphan legume crop of resource-poor farmers.</title>
        <authorList>
            <person name="Varshney R.K."/>
            <person name="Chen W."/>
            <person name="Li Y."/>
            <person name="Bharti A.K."/>
            <person name="Saxena R.K."/>
            <person name="Schlueter J.A."/>
            <person name="Donoghue M.T."/>
            <person name="Azam S."/>
            <person name="Fan G."/>
            <person name="Whaley A.M."/>
            <person name="Farmer A.D."/>
            <person name="Sheridan J."/>
            <person name="Iwata A."/>
            <person name="Tuteja R."/>
            <person name="Penmetsa R.V."/>
            <person name="Wu W."/>
            <person name="Upadhyaya H.D."/>
            <person name="Yang S.P."/>
            <person name="Shah T."/>
            <person name="Saxena K.B."/>
            <person name="Michael T."/>
            <person name="McCombie W.R."/>
            <person name="Yang B."/>
            <person name="Zhang G."/>
            <person name="Yang H."/>
            <person name="Wang J."/>
            <person name="Spillane C."/>
            <person name="Cook D.R."/>
            <person name="May G.D."/>
            <person name="Xu X."/>
            <person name="Jackson S.A."/>
        </authorList>
    </citation>
    <scope>NUCLEOTIDE SEQUENCE [LARGE SCALE GENOMIC DNA]</scope>
</reference>
<dbReference type="AlphaFoldDB" id="A0A151SEI2"/>
<dbReference type="InterPro" id="IPR000477">
    <property type="entry name" value="RT_dom"/>
</dbReference>
<protein>
    <submittedName>
        <fullName evidence="4">Retrovirus-related Pol polyprotein from transposon 17.6</fullName>
    </submittedName>
</protein>
<proteinExistence type="predicted"/>
<evidence type="ECO:0000313" key="5">
    <source>
        <dbReference type="Proteomes" id="UP000075243"/>
    </source>
</evidence>
<dbReference type="CDD" id="cd01647">
    <property type="entry name" value="RT_LTR"/>
    <property type="match status" value="1"/>
</dbReference>
<dbReference type="GO" id="GO:0003824">
    <property type="term" value="F:catalytic activity"/>
    <property type="evidence" value="ECO:0007669"/>
    <property type="project" value="UniProtKB-KW"/>
</dbReference>
<gene>
    <name evidence="4" type="ORF">KK1_024833</name>
</gene>